<evidence type="ECO:0000313" key="6">
    <source>
        <dbReference type="EMBL" id="KRN77301.1"/>
    </source>
</evidence>
<dbReference type="PATRIC" id="fig|1620.3.peg.1693"/>
<accession>A0A0R2JPH7</accession>
<name>A0A0R2JPH7_9LACO</name>
<protein>
    <submittedName>
        <fullName evidence="6">ABC superfamily ATP binding cassette transporter, ABC protein</fullName>
    </submittedName>
</protein>
<dbReference type="Proteomes" id="UP000051673">
    <property type="component" value="Unassembled WGS sequence"/>
</dbReference>
<keyword evidence="7" id="KW-1185">Reference proteome</keyword>
<dbReference type="PANTHER" id="PTHR19211">
    <property type="entry name" value="ATP-BINDING TRANSPORT PROTEIN-RELATED"/>
    <property type="match status" value="1"/>
</dbReference>
<evidence type="ECO:0000256" key="3">
    <source>
        <dbReference type="ARBA" id="ARBA00022840"/>
    </source>
</evidence>
<evidence type="ECO:0000313" key="7">
    <source>
        <dbReference type="Proteomes" id="UP000051673"/>
    </source>
</evidence>
<dbReference type="InterPro" id="IPR003439">
    <property type="entry name" value="ABC_transporter-like_ATP-bd"/>
</dbReference>
<evidence type="ECO:0000256" key="4">
    <source>
        <dbReference type="SAM" id="MobiDB-lite"/>
    </source>
</evidence>
<keyword evidence="1" id="KW-0677">Repeat</keyword>
<dbReference type="SUPFAM" id="SSF52540">
    <property type="entry name" value="P-loop containing nucleoside triphosphate hydrolases"/>
    <property type="match status" value="2"/>
</dbReference>
<keyword evidence="3" id="KW-0067">ATP-binding</keyword>
<feature type="region of interest" description="Disordered" evidence="4">
    <location>
        <begin position="177"/>
        <end position="227"/>
    </location>
</feature>
<dbReference type="GO" id="GO:0005524">
    <property type="term" value="F:ATP binding"/>
    <property type="evidence" value="ECO:0007669"/>
    <property type="project" value="UniProtKB-KW"/>
</dbReference>
<sequence length="464" mass="52377">MTIKLNNISYTFSDGLTIFDQINFKLPNNEKVALIGDNGTGKTTLLNLIRGNLVPTQGHIQVDGTIEFVPQFEPKLMQVSPGQDQLKRLEYAFSRKADVILLDEPTSNLDKSGIQKVVNLINHYHGIVLVISHDKAFLARVATSVLLIEQAQVKHFQMPYDEFQKVYQSERDRQYREYENKKKAQTQKRKSAEKMVKKANHAKKGKSGMASSDWKAKSLSGKRDKTQKGLAKAAKQLQDVAADTGDDTKPFEKQGLKLLDSVQMSQKVKANVTFENLMNHDRVLIDKPFSLKLQSGESYTLLGENGSGKTTLLTAIYDDLKQRDYRVNFFRQDIMHNWQPHEKMIDQLLDLSGINQQIILDTAGALGITPMMLNRDPSGLSGGQLLKVQLVSQLIQPYDILILDEPTNYLDYDGVEALTDFLQHNSAVLLIVSHDEAFVKQVAQKTYQIQNQQLVEGSVTDYFD</sequence>
<comment type="caution">
    <text evidence="6">The sequence shown here is derived from an EMBL/GenBank/DDBJ whole genome shotgun (WGS) entry which is preliminary data.</text>
</comment>
<organism evidence="6 7">
    <name type="scientific">Weissella minor</name>
    <dbReference type="NCBI Taxonomy" id="1620"/>
    <lineage>
        <taxon>Bacteria</taxon>
        <taxon>Bacillati</taxon>
        <taxon>Bacillota</taxon>
        <taxon>Bacilli</taxon>
        <taxon>Lactobacillales</taxon>
        <taxon>Lactobacillaceae</taxon>
        <taxon>Weissella</taxon>
    </lineage>
</organism>
<evidence type="ECO:0000256" key="1">
    <source>
        <dbReference type="ARBA" id="ARBA00022737"/>
    </source>
</evidence>
<dbReference type="Pfam" id="PF00005">
    <property type="entry name" value="ABC_tran"/>
    <property type="match status" value="2"/>
</dbReference>
<feature type="compositionally biased region" description="Basic residues" evidence="4">
    <location>
        <begin position="197"/>
        <end position="206"/>
    </location>
</feature>
<reference evidence="6 7" key="1">
    <citation type="journal article" date="2015" name="Genome Announc.">
        <title>Expanding the biotechnology potential of lactobacilli through comparative genomics of 213 strains and associated genera.</title>
        <authorList>
            <person name="Sun Z."/>
            <person name="Harris H.M."/>
            <person name="McCann A."/>
            <person name="Guo C."/>
            <person name="Argimon S."/>
            <person name="Zhang W."/>
            <person name="Yang X."/>
            <person name="Jeffery I.B."/>
            <person name="Cooney J.C."/>
            <person name="Kagawa T.F."/>
            <person name="Liu W."/>
            <person name="Song Y."/>
            <person name="Salvetti E."/>
            <person name="Wrobel A."/>
            <person name="Rasinkangas P."/>
            <person name="Parkhill J."/>
            <person name="Rea M.C."/>
            <person name="O'Sullivan O."/>
            <person name="Ritari J."/>
            <person name="Douillard F.P."/>
            <person name="Paul Ross R."/>
            <person name="Yang R."/>
            <person name="Briner A.E."/>
            <person name="Felis G.E."/>
            <person name="de Vos W.M."/>
            <person name="Barrangou R."/>
            <person name="Klaenhammer T.R."/>
            <person name="Caufield P.W."/>
            <person name="Cui Y."/>
            <person name="Zhang H."/>
            <person name="O'Toole P.W."/>
        </authorList>
    </citation>
    <scope>NUCLEOTIDE SEQUENCE [LARGE SCALE GENOMIC DNA]</scope>
    <source>
        <strain evidence="6 7">DSM 20014</strain>
    </source>
</reference>
<dbReference type="OrthoDB" id="9790048at2"/>
<proteinExistence type="predicted"/>
<dbReference type="PANTHER" id="PTHR19211:SF14">
    <property type="entry name" value="ATP-BINDING CASSETTE SUB-FAMILY F MEMBER 1"/>
    <property type="match status" value="1"/>
</dbReference>
<gene>
    <name evidence="6" type="ORF">IV67_GL001656</name>
</gene>
<dbReference type="GO" id="GO:0016887">
    <property type="term" value="F:ATP hydrolysis activity"/>
    <property type="evidence" value="ECO:0007669"/>
    <property type="project" value="InterPro"/>
</dbReference>
<dbReference type="CDD" id="cd03221">
    <property type="entry name" value="ABCF_EF-3"/>
    <property type="match status" value="1"/>
</dbReference>
<dbReference type="PROSITE" id="PS50893">
    <property type="entry name" value="ABC_TRANSPORTER_2"/>
    <property type="match status" value="1"/>
</dbReference>
<evidence type="ECO:0000256" key="2">
    <source>
        <dbReference type="ARBA" id="ARBA00022741"/>
    </source>
</evidence>
<dbReference type="EMBL" id="JQCD01000021">
    <property type="protein sequence ID" value="KRN77301.1"/>
    <property type="molecule type" value="Genomic_DNA"/>
</dbReference>
<keyword evidence="2" id="KW-0547">Nucleotide-binding</keyword>
<dbReference type="Gene3D" id="3.40.50.300">
    <property type="entry name" value="P-loop containing nucleotide triphosphate hydrolases"/>
    <property type="match status" value="3"/>
</dbReference>
<dbReference type="RefSeq" id="WP_057786799.1">
    <property type="nucleotide sequence ID" value="NZ_JQCD01000021.1"/>
</dbReference>
<feature type="domain" description="ABC transporter" evidence="5">
    <location>
        <begin position="3"/>
        <end position="463"/>
    </location>
</feature>
<dbReference type="STRING" id="1620.IV67_GL001656"/>
<dbReference type="AlphaFoldDB" id="A0A0R2JPH7"/>
<dbReference type="InterPro" id="IPR027417">
    <property type="entry name" value="P-loop_NTPase"/>
</dbReference>
<dbReference type="InterPro" id="IPR003593">
    <property type="entry name" value="AAA+_ATPase"/>
</dbReference>
<dbReference type="InterPro" id="IPR050611">
    <property type="entry name" value="ABCF"/>
</dbReference>
<evidence type="ECO:0000259" key="5">
    <source>
        <dbReference type="PROSITE" id="PS50893"/>
    </source>
</evidence>
<dbReference type="SMART" id="SM00382">
    <property type="entry name" value="AAA"/>
    <property type="match status" value="2"/>
</dbReference>